<protein>
    <submittedName>
        <fullName evidence="8">DNA-binding NarL/FixJ family response regulator</fullName>
    </submittedName>
    <submittedName>
        <fullName evidence="9">Response regulator transcription factor</fullName>
    </submittedName>
</protein>
<dbReference type="EMBL" id="CP072788">
    <property type="protein sequence ID" value="QTR03250.1"/>
    <property type="molecule type" value="Genomic_DNA"/>
</dbReference>
<dbReference type="AlphaFoldDB" id="A0A8T8HYE9"/>
<dbReference type="PANTHER" id="PTHR43214">
    <property type="entry name" value="TWO-COMPONENT RESPONSE REGULATOR"/>
    <property type="match status" value="1"/>
</dbReference>
<name>A0A8T8HYE9_9PSEU</name>
<keyword evidence="1 5" id="KW-0597">Phosphoprotein</keyword>
<sequence length="217" mass="23420">MIRVVVVDDQAMVREGFGALLDRQPDMAVVGAAGDGEHAVALCRREKPDVVLMDIRLPVVDGLAATRALMGDPDPPKVLVLTTFDLDEYVYEALRSGACGFLLKDARAEELITAVRVVAEGHALLAPRVTGRLIERFAQQAPAPSARPRELSGLTPRETEVLRQVAKGLSNAEVADRLSIAEETVKTHVGRILGKLGLRDRVQAVVLAYETGLARGR</sequence>
<evidence type="ECO:0000256" key="1">
    <source>
        <dbReference type="ARBA" id="ARBA00022553"/>
    </source>
</evidence>
<feature type="modified residue" description="4-aspartylphosphate" evidence="5">
    <location>
        <position position="54"/>
    </location>
</feature>
<dbReference type="PRINTS" id="PR00038">
    <property type="entry name" value="HTHLUXR"/>
</dbReference>
<dbReference type="InterPro" id="IPR058245">
    <property type="entry name" value="NreC/VraR/RcsB-like_REC"/>
</dbReference>
<dbReference type="InterPro" id="IPR001789">
    <property type="entry name" value="Sig_transdc_resp-reg_receiver"/>
</dbReference>
<evidence type="ECO:0000313" key="9">
    <source>
        <dbReference type="EMBL" id="QTR03250.1"/>
    </source>
</evidence>
<dbReference type="Pfam" id="PF00196">
    <property type="entry name" value="GerE"/>
    <property type="match status" value="1"/>
</dbReference>
<dbReference type="PROSITE" id="PS00622">
    <property type="entry name" value="HTH_LUXR_1"/>
    <property type="match status" value="1"/>
</dbReference>
<dbReference type="Proteomes" id="UP001195724">
    <property type="component" value="Unassembled WGS sequence"/>
</dbReference>
<dbReference type="SUPFAM" id="SSF46894">
    <property type="entry name" value="C-terminal effector domain of the bipartite response regulators"/>
    <property type="match status" value="1"/>
</dbReference>
<dbReference type="InterPro" id="IPR000792">
    <property type="entry name" value="Tscrpt_reg_LuxR_C"/>
</dbReference>
<reference evidence="9" key="2">
    <citation type="submission" date="2021-04" db="EMBL/GenBank/DDBJ databases">
        <title>Saccharothrix algeriensis WGS.</title>
        <authorList>
            <person name="Stuskova K."/>
            <person name="Hakalova E."/>
            <person name="Tebbal A.B."/>
            <person name="Eichmeier A."/>
        </authorList>
    </citation>
    <scope>NUCLEOTIDE SEQUENCE</scope>
    <source>
        <strain evidence="9">NRRL B-24137</strain>
    </source>
</reference>
<proteinExistence type="predicted"/>
<evidence type="ECO:0000313" key="11">
    <source>
        <dbReference type="Proteomes" id="UP001195724"/>
    </source>
</evidence>
<dbReference type="GO" id="GO:0000160">
    <property type="term" value="P:phosphorelay signal transduction system"/>
    <property type="evidence" value="ECO:0007669"/>
    <property type="project" value="InterPro"/>
</dbReference>
<dbReference type="SUPFAM" id="SSF52172">
    <property type="entry name" value="CheY-like"/>
    <property type="match status" value="1"/>
</dbReference>
<dbReference type="SMART" id="SM00421">
    <property type="entry name" value="HTH_LUXR"/>
    <property type="match status" value="1"/>
</dbReference>
<evidence type="ECO:0000259" key="6">
    <source>
        <dbReference type="PROSITE" id="PS50043"/>
    </source>
</evidence>
<dbReference type="RefSeq" id="WP_204845566.1">
    <property type="nucleotide sequence ID" value="NZ_JAFBCL010000001.1"/>
</dbReference>
<dbReference type="PROSITE" id="PS50110">
    <property type="entry name" value="RESPONSE_REGULATORY"/>
    <property type="match status" value="1"/>
</dbReference>
<evidence type="ECO:0000259" key="7">
    <source>
        <dbReference type="PROSITE" id="PS50110"/>
    </source>
</evidence>
<dbReference type="CDD" id="cd06170">
    <property type="entry name" value="LuxR_C_like"/>
    <property type="match status" value="1"/>
</dbReference>
<dbReference type="PROSITE" id="PS50043">
    <property type="entry name" value="HTH_LUXR_2"/>
    <property type="match status" value="1"/>
</dbReference>
<dbReference type="InterPro" id="IPR016032">
    <property type="entry name" value="Sig_transdc_resp-reg_C-effctor"/>
</dbReference>
<dbReference type="InterPro" id="IPR039420">
    <property type="entry name" value="WalR-like"/>
</dbReference>
<keyword evidence="11" id="KW-1185">Reference proteome</keyword>
<dbReference type="InterPro" id="IPR011006">
    <property type="entry name" value="CheY-like_superfamily"/>
</dbReference>
<dbReference type="SMART" id="SM00448">
    <property type="entry name" value="REC"/>
    <property type="match status" value="1"/>
</dbReference>
<gene>
    <name evidence="9" type="ORF">J7S33_30620</name>
    <name evidence="8" type="ORF">JOE68_005855</name>
</gene>
<evidence type="ECO:0000256" key="2">
    <source>
        <dbReference type="ARBA" id="ARBA00023015"/>
    </source>
</evidence>
<dbReference type="PANTHER" id="PTHR43214:SF24">
    <property type="entry name" value="TRANSCRIPTIONAL REGULATORY PROTEIN NARL-RELATED"/>
    <property type="match status" value="1"/>
</dbReference>
<keyword evidence="3 8" id="KW-0238">DNA-binding</keyword>
<feature type="domain" description="Response regulatory" evidence="7">
    <location>
        <begin position="3"/>
        <end position="119"/>
    </location>
</feature>
<dbReference type="EMBL" id="JAFBCL010000001">
    <property type="protein sequence ID" value="MBM7814990.1"/>
    <property type="molecule type" value="Genomic_DNA"/>
</dbReference>
<keyword evidence="2" id="KW-0805">Transcription regulation</keyword>
<accession>A0A8T8HYE9</accession>
<evidence type="ECO:0000313" key="8">
    <source>
        <dbReference type="EMBL" id="MBM7814990.1"/>
    </source>
</evidence>
<dbReference type="Gene3D" id="3.40.50.2300">
    <property type="match status" value="1"/>
</dbReference>
<evidence type="ECO:0000256" key="3">
    <source>
        <dbReference type="ARBA" id="ARBA00023125"/>
    </source>
</evidence>
<organism evidence="9 10">
    <name type="scientific">Saccharothrix algeriensis</name>
    <dbReference type="NCBI Taxonomy" id="173560"/>
    <lineage>
        <taxon>Bacteria</taxon>
        <taxon>Bacillati</taxon>
        <taxon>Actinomycetota</taxon>
        <taxon>Actinomycetes</taxon>
        <taxon>Pseudonocardiales</taxon>
        <taxon>Pseudonocardiaceae</taxon>
        <taxon>Saccharothrix</taxon>
    </lineage>
</organism>
<dbReference type="GO" id="GO:0003677">
    <property type="term" value="F:DNA binding"/>
    <property type="evidence" value="ECO:0007669"/>
    <property type="project" value="UniProtKB-KW"/>
</dbReference>
<evidence type="ECO:0000313" key="10">
    <source>
        <dbReference type="Proteomes" id="UP000671828"/>
    </source>
</evidence>
<dbReference type="Pfam" id="PF00072">
    <property type="entry name" value="Response_reg"/>
    <property type="match status" value="1"/>
</dbReference>
<evidence type="ECO:0000256" key="5">
    <source>
        <dbReference type="PROSITE-ProRule" id="PRU00169"/>
    </source>
</evidence>
<dbReference type="Proteomes" id="UP000671828">
    <property type="component" value="Chromosome"/>
</dbReference>
<dbReference type="GO" id="GO:0006355">
    <property type="term" value="P:regulation of DNA-templated transcription"/>
    <property type="evidence" value="ECO:0007669"/>
    <property type="project" value="InterPro"/>
</dbReference>
<keyword evidence="4" id="KW-0804">Transcription</keyword>
<reference evidence="8 11" key="1">
    <citation type="submission" date="2021-01" db="EMBL/GenBank/DDBJ databases">
        <title>Sequencing the genomes of 1000 actinobacteria strains.</title>
        <authorList>
            <person name="Klenk H.-P."/>
        </authorList>
    </citation>
    <scope>NUCLEOTIDE SEQUENCE [LARGE SCALE GENOMIC DNA]</scope>
    <source>
        <strain evidence="8 11">DSM 44581</strain>
    </source>
</reference>
<evidence type="ECO:0000256" key="4">
    <source>
        <dbReference type="ARBA" id="ARBA00023163"/>
    </source>
</evidence>
<dbReference type="CDD" id="cd17535">
    <property type="entry name" value="REC_NarL-like"/>
    <property type="match status" value="1"/>
</dbReference>
<feature type="domain" description="HTH luxR-type" evidence="6">
    <location>
        <begin position="147"/>
        <end position="212"/>
    </location>
</feature>